<dbReference type="InterPro" id="IPR048743">
    <property type="entry name" value="AME1"/>
</dbReference>
<protein>
    <recommendedName>
        <fullName evidence="1">Inner kinetochore subunit AME1 domain-containing protein</fullName>
    </recommendedName>
</protein>
<dbReference type="Proteomes" id="UP000799757">
    <property type="component" value="Unassembled WGS sequence"/>
</dbReference>
<reference evidence="2" key="1">
    <citation type="journal article" date="2020" name="Stud. Mycol.">
        <title>101 Dothideomycetes genomes: a test case for predicting lifestyles and emergence of pathogens.</title>
        <authorList>
            <person name="Haridas S."/>
            <person name="Albert R."/>
            <person name="Binder M."/>
            <person name="Bloem J."/>
            <person name="Labutti K."/>
            <person name="Salamov A."/>
            <person name="Andreopoulos B."/>
            <person name="Baker S."/>
            <person name="Barry K."/>
            <person name="Bills G."/>
            <person name="Bluhm B."/>
            <person name="Cannon C."/>
            <person name="Castanera R."/>
            <person name="Culley D."/>
            <person name="Daum C."/>
            <person name="Ezra D."/>
            <person name="Gonzalez J."/>
            <person name="Henrissat B."/>
            <person name="Kuo A."/>
            <person name="Liang C."/>
            <person name="Lipzen A."/>
            <person name="Lutzoni F."/>
            <person name="Magnuson J."/>
            <person name="Mondo S."/>
            <person name="Nolan M."/>
            <person name="Ohm R."/>
            <person name="Pangilinan J."/>
            <person name="Park H.-J."/>
            <person name="Ramirez L."/>
            <person name="Alfaro M."/>
            <person name="Sun H."/>
            <person name="Tritt A."/>
            <person name="Yoshinaga Y."/>
            <person name="Zwiers L.-H."/>
            <person name="Turgeon B."/>
            <person name="Goodwin S."/>
            <person name="Spatafora J."/>
            <person name="Crous P."/>
            <person name="Grigoriev I."/>
        </authorList>
    </citation>
    <scope>NUCLEOTIDE SEQUENCE</scope>
    <source>
        <strain evidence="2">CBS 109.77</strain>
    </source>
</reference>
<evidence type="ECO:0000313" key="3">
    <source>
        <dbReference type="Proteomes" id="UP000799757"/>
    </source>
</evidence>
<dbReference type="EMBL" id="MU001815">
    <property type="protein sequence ID" value="KAF2797067.1"/>
    <property type="molecule type" value="Genomic_DNA"/>
</dbReference>
<accession>A0A6A6XND4</accession>
<feature type="domain" description="Inner kinetochore subunit AME1" evidence="1">
    <location>
        <begin position="9"/>
        <end position="174"/>
    </location>
</feature>
<evidence type="ECO:0000313" key="2">
    <source>
        <dbReference type="EMBL" id="KAF2797067.1"/>
    </source>
</evidence>
<organism evidence="2 3">
    <name type="scientific">Melanomma pulvis-pyrius CBS 109.77</name>
    <dbReference type="NCBI Taxonomy" id="1314802"/>
    <lineage>
        <taxon>Eukaryota</taxon>
        <taxon>Fungi</taxon>
        <taxon>Dikarya</taxon>
        <taxon>Ascomycota</taxon>
        <taxon>Pezizomycotina</taxon>
        <taxon>Dothideomycetes</taxon>
        <taxon>Pleosporomycetidae</taxon>
        <taxon>Pleosporales</taxon>
        <taxon>Melanommataceae</taxon>
        <taxon>Melanomma</taxon>
    </lineage>
</organism>
<gene>
    <name evidence="2" type="ORF">K505DRAFT_236297</name>
</gene>
<dbReference type="OrthoDB" id="5377952at2759"/>
<name>A0A6A6XND4_9PLEO</name>
<sequence length="183" mass="20926">MEEYIDERISLLSARFQTTQDLARKKQIKTRINLQLSFKEALSERMLDLQDVNDSLTTRAHKLKLFKRHNSELRKDILATQNSRQELAFEYDNVLAEFDMEKEAFEATNRLSTSMFDIQAAIQRGRDRARGEGRVDEGPDIPLSMFLANVGRDVGSLGGGLLDQTRRFNGLLEKAADFLEGRA</sequence>
<dbReference type="Pfam" id="PF20994">
    <property type="entry name" value="CENPU"/>
    <property type="match status" value="1"/>
</dbReference>
<proteinExistence type="predicted"/>
<evidence type="ECO:0000259" key="1">
    <source>
        <dbReference type="Pfam" id="PF20994"/>
    </source>
</evidence>
<dbReference type="AlphaFoldDB" id="A0A6A6XND4"/>
<keyword evidence="3" id="KW-1185">Reference proteome</keyword>